<reference evidence="3" key="2">
    <citation type="submission" date="2025-08" db="UniProtKB">
        <authorList>
            <consortium name="Ensembl"/>
        </authorList>
    </citation>
    <scope>IDENTIFICATION</scope>
</reference>
<protein>
    <recommendedName>
        <fullName evidence="2">Fibroblast growth factor</fullName>
        <shortName evidence="2">FGF</shortName>
    </recommendedName>
</protein>
<gene>
    <name evidence="3" type="primary">fgf1a</name>
</gene>
<sequence>MADGYQAVDGGPLQDYRRLTRLYCMNGGFHLQMLPDGTVQGRREEVDEHTVLKIKSVDRGVVVIQGIEARRYLAMSEDGRLYGSATVNDQCYFLEKLEENHYNTYQSQNYQDKNWYVGLKKNGKTKLGSRTNIGQKAIFFLPRNLDNNRG</sequence>
<dbReference type="Proteomes" id="UP000694680">
    <property type="component" value="Chromosome 10"/>
</dbReference>
<dbReference type="Ensembl" id="ENSGWIT00000045864.1">
    <property type="protein sequence ID" value="ENSGWIP00000042258.1"/>
    <property type="gene ID" value="ENSGWIG00000021200.1"/>
</dbReference>
<dbReference type="PRINTS" id="PR00263">
    <property type="entry name" value="HBGFFGF"/>
</dbReference>
<reference evidence="3" key="3">
    <citation type="submission" date="2025-09" db="UniProtKB">
        <authorList>
            <consortium name="Ensembl"/>
        </authorList>
    </citation>
    <scope>IDENTIFICATION</scope>
</reference>
<dbReference type="AlphaFoldDB" id="A0A8C5HBE2"/>
<dbReference type="InterPro" id="IPR002209">
    <property type="entry name" value="Fibroblast_GF_fam"/>
</dbReference>
<dbReference type="GeneID" id="114471127"/>
<dbReference type="GO" id="GO:0008083">
    <property type="term" value="F:growth factor activity"/>
    <property type="evidence" value="ECO:0007669"/>
    <property type="project" value="InterPro"/>
</dbReference>
<accession>A0A8C5HBE2</accession>
<dbReference type="SUPFAM" id="SSF50353">
    <property type="entry name" value="Cytokine"/>
    <property type="match status" value="1"/>
</dbReference>
<proteinExistence type="inferred from homology"/>
<dbReference type="InterPro" id="IPR008996">
    <property type="entry name" value="IL1/FGF"/>
</dbReference>
<evidence type="ECO:0000256" key="2">
    <source>
        <dbReference type="RuleBase" id="RU049442"/>
    </source>
</evidence>
<dbReference type="PRINTS" id="PR00262">
    <property type="entry name" value="IL1HBGF"/>
</dbReference>
<dbReference type="PANTHER" id="PTHR11486">
    <property type="entry name" value="FIBROBLAST GROWTH FACTOR"/>
    <property type="match status" value="1"/>
</dbReference>
<evidence type="ECO:0000256" key="1">
    <source>
        <dbReference type="ARBA" id="ARBA00007936"/>
    </source>
</evidence>
<dbReference type="Pfam" id="PF00167">
    <property type="entry name" value="FGF"/>
    <property type="match status" value="1"/>
</dbReference>
<dbReference type="CTD" id="393733"/>
<organism evidence="3 4">
    <name type="scientific">Gouania willdenowi</name>
    <name type="common">Blunt-snouted clingfish</name>
    <name type="synonym">Lepadogaster willdenowi</name>
    <dbReference type="NCBI Taxonomy" id="441366"/>
    <lineage>
        <taxon>Eukaryota</taxon>
        <taxon>Metazoa</taxon>
        <taxon>Chordata</taxon>
        <taxon>Craniata</taxon>
        <taxon>Vertebrata</taxon>
        <taxon>Euteleostomi</taxon>
        <taxon>Actinopterygii</taxon>
        <taxon>Neopterygii</taxon>
        <taxon>Teleostei</taxon>
        <taxon>Neoteleostei</taxon>
        <taxon>Acanthomorphata</taxon>
        <taxon>Ovalentaria</taxon>
        <taxon>Blenniimorphae</taxon>
        <taxon>Blenniiformes</taxon>
        <taxon>Gobiesocoidei</taxon>
        <taxon>Gobiesocidae</taxon>
        <taxon>Gobiesocinae</taxon>
        <taxon>Gouania</taxon>
    </lineage>
</organism>
<evidence type="ECO:0000313" key="4">
    <source>
        <dbReference type="Proteomes" id="UP000694680"/>
    </source>
</evidence>
<reference evidence="3" key="1">
    <citation type="submission" date="2020-06" db="EMBL/GenBank/DDBJ databases">
        <authorList>
            <consortium name="Wellcome Sanger Institute Data Sharing"/>
        </authorList>
    </citation>
    <scope>NUCLEOTIDE SEQUENCE [LARGE SCALE GENOMIC DNA]</scope>
</reference>
<evidence type="ECO:0000313" key="3">
    <source>
        <dbReference type="Ensembl" id="ENSGWIP00000042258.1"/>
    </source>
</evidence>
<keyword evidence="4" id="KW-1185">Reference proteome</keyword>
<dbReference type="OrthoDB" id="5987799at2759"/>
<dbReference type="SMART" id="SM00442">
    <property type="entry name" value="FGF"/>
    <property type="match status" value="1"/>
</dbReference>
<dbReference type="Gene3D" id="2.80.10.50">
    <property type="match status" value="1"/>
</dbReference>
<dbReference type="RefSeq" id="XP_028315527.1">
    <property type="nucleotide sequence ID" value="XM_028459726.1"/>
</dbReference>
<comment type="similarity">
    <text evidence="1 2">Belongs to the heparin-binding growth factors family.</text>
</comment>
<name>A0A8C5HBE2_GOUWI</name>